<evidence type="ECO:0000313" key="2">
    <source>
        <dbReference type="EMBL" id="TQJ09363.1"/>
    </source>
</evidence>
<sequence>MSIVQGLVVVLHLLGMAAILGGWFATRTSPRVHPAMLWGARSQIVTGLILVGLAEAGIGTDGEPVNHPKIGVKLVVALAVAALVEIANARQKRFNLPVAIGPGAPTPIMVAAPLVQAAAGLALLNVLVAVLWT</sequence>
<evidence type="ECO:0000313" key="3">
    <source>
        <dbReference type="Proteomes" id="UP000317893"/>
    </source>
</evidence>
<keyword evidence="1" id="KW-1133">Transmembrane helix</keyword>
<gene>
    <name evidence="2" type="ORF">FB458_2474</name>
</gene>
<name>A0A542E1Y8_9MICO</name>
<dbReference type="EMBL" id="VFMN01000001">
    <property type="protein sequence ID" value="TQJ09363.1"/>
    <property type="molecule type" value="Genomic_DNA"/>
</dbReference>
<feature type="transmembrane region" description="Helical" evidence="1">
    <location>
        <begin position="108"/>
        <end position="132"/>
    </location>
</feature>
<dbReference type="RefSeq" id="WP_141848748.1">
    <property type="nucleotide sequence ID" value="NZ_BAAAPR010000014.1"/>
</dbReference>
<feature type="transmembrane region" description="Helical" evidence="1">
    <location>
        <begin position="70"/>
        <end position="87"/>
    </location>
</feature>
<feature type="transmembrane region" description="Helical" evidence="1">
    <location>
        <begin position="6"/>
        <end position="26"/>
    </location>
</feature>
<keyword evidence="1" id="KW-0812">Transmembrane</keyword>
<organism evidence="2 3">
    <name type="scientific">Lapillicoccus jejuensis</name>
    <dbReference type="NCBI Taxonomy" id="402171"/>
    <lineage>
        <taxon>Bacteria</taxon>
        <taxon>Bacillati</taxon>
        <taxon>Actinomycetota</taxon>
        <taxon>Actinomycetes</taxon>
        <taxon>Micrococcales</taxon>
        <taxon>Intrasporangiaceae</taxon>
        <taxon>Lapillicoccus</taxon>
    </lineage>
</organism>
<proteinExistence type="predicted"/>
<keyword evidence="1" id="KW-0472">Membrane</keyword>
<feature type="transmembrane region" description="Helical" evidence="1">
    <location>
        <begin position="38"/>
        <end position="58"/>
    </location>
</feature>
<dbReference type="OrthoDB" id="3830423at2"/>
<reference evidence="2 3" key="1">
    <citation type="submission" date="2019-06" db="EMBL/GenBank/DDBJ databases">
        <title>Sequencing the genomes of 1000 actinobacteria strains.</title>
        <authorList>
            <person name="Klenk H.-P."/>
        </authorList>
    </citation>
    <scope>NUCLEOTIDE SEQUENCE [LARGE SCALE GENOMIC DNA]</scope>
    <source>
        <strain evidence="2 3">DSM 18607</strain>
    </source>
</reference>
<keyword evidence="3" id="KW-1185">Reference proteome</keyword>
<evidence type="ECO:0000256" key="1">
    <source>
        <dbReference type="SAM" id="Phobius"/>
    </source>
</evidence>
<dbReference type="AlphaFoldDB" id="A0A542E1Y8"/>
<accession>A0A542E1Y8</accession>
<protein>
    <submittedName>
        <fullName evidence="2">Uncharacterized protein</fullName>
    </submittedName>
</protein>
<comment type="caution">
    <text evidence="2">The sequence shown here is derived from an EMBL/GenBank/DDBJ whole genome shotgun (WGS) entry which is preliminary data.</text>
</comment>
<dbReference type="Proteomes" id="UP000317893">
    <property type="component" value="Unassembled WGS sequence"/>
</dbReference>